<protein>
    <recommendedName>
        <fullName evidence="5">BHLH domain-containing protein</fullName>
    </recommendedName>
</protein>
<keyword evidence="3" id="KW-0804">Transcription</keyword>
<keyword evidence="7" id="KW-1185">Reference proteome</keyword>
<dbReference type="Gene3D" id="4.10.280.10">
    <property type="entry name" value="Helix-loop-helix DNA-binding domain"/>
    <property type="match status" value="1"/>
</dbReference>
<evidence type="ECO:0000313" key="6">
    <source>
        <dbReference type="EMBL" id="KAJ8486229.1"/>
    </source>
</evidence>
<dbReference type="CDD" id="cd11393">
    <property type="entry name" value="bHLH_AtbHLH_like"/>
    <property type="match status" value="1"/>
</dbReference>
<evidence type="ECO:0000256" key="3">
    <source>
        <dbReference type="ARBA" id="ARBA00023163"/>
    </source>
</evidence>
<dbReference type="SMART" id="SM00353">
    <property type="entry name" value="HLH"/>
    <property type="match status" value="1"/>
</dbReference>
<evidence type="ECO:0000259" key="5">
    <source>
        <dbReference type="PROSITE" id="PS50888"/>
    </source>
</evidence>
<comment type="similarity">
    <text evidence="1">Belongs to the bHLH protein family.</text>
</comment>
<dbReference type="InterPro" id="IPR045239">
    <property type="entry name" value="bHLH95_bHLH"/>
</dbReference>
<dbReference type="EMBL" id="JAQQAF010000005">
    <property type="protein sequence ID" value="KAJ8486229.1"/>
    <property type="molecule type" value="Genomic_DNA"/>
</dbReference>
<dbReference type="InterPro" id="IPR044658">
    <property type="entry name" value="bHLH92/bHLH041-like"/>
</dbReference>
<feature type="domain" description="BHLH" evidence="5">
    <location>
        <begin position="84"/>
        <end position="133"/>
    </location>
</feature>
<dbReference type="AlphaFoldDB" id="A0AAV8R0U0"/>
<dbReference type="PANTHER" id="PTHR46665:SF6">
    <property type="entry name" value="TRANSCRIPTION FACTOR BHLH92"/>
    <property type="match status" value="1"/>
</dbReference>
<dbReference type="GO" id="GO:0046983">
    <property type="term" value="F:protein dimerization activity"/>
    <property type="evidence" value="ECO:0007669"/>
    <property type="project" value="InterPro"/>
</dbReference>
<dbReference type="InterPro" id="IPR011598">
    <property type="entry name" value="bHLH_dom"/>
</dbReference>
<proteinExistence type="inferred from homology"/>
<name>A0AAV8R0U0_ENSVE</name>
<evidence type="ECO:0000256" key="4">
    <source>
        <dbReference type="SAM" id="Coils"/>
    </source>
</evidence>
<dbReference type="SUPFAM" id="SSF47459">
    <property type="entry name" value="HLH, helix-loop-helix DNA-binding domain"/>
    <property type="match status" value="1"/>
</dbReference>
<gene>
    <name evidence="6" type="ORF">OPV22_018714</name>
</gene>
<comment type="caution">
    <text evidence="6">The sequence shown here is derived from an EMBL/GenBank/DDBJ whole genome shotgun (WGS) entry which is preliminary data.</text>
</comment>
<evidence type="ECO:0000256" key="2">
    <source>
        <dbReference type="ARBA" id="ARBA00023015"/>
    </source>
</evidence>
<reference evidence="6 7" key="1">
    <citation type="submission" date="2022-12" db="EMBL/GenBank/DDBJ databases">
        <title>Chromosome-scale assembly of the Ensete ventricosum genome.</title>
        <authorList>
            <person name="Dussert Y."/>
            <person name="Stocks J."/>
            <person name="Wendawek A."/>
            <person name="Woldeyes F."/>
            <person name="Nichols R.A."/>
            <person name="Borrell J.S."/>
        </authorList>
    </citation>
    <scope>NUCLEOTIDE SEQUENCE [LARGE SCALE GENOMIC DNA]</scope>
    <source>
        <strain evidence="7">cv. Maze</strain>
        <tissue evidence="6">Seeds</tissue>
    </source>
</reference>
<dbReference type="Pfam" id="PF00010">
    <property type="entry name" value="HLH"/>
    <property type="match status" value="1"/>
</dbReference>
<dbReference type="PANTHER" id="PTHR46665">
    <property type="entry name" value="TRANSCRIPTION FACTOR BHLH041-RELATED-RELATED"/>
    <property type="match status" value="1"/>
</dbReference>
<sequence length="253" mass="28323">MESDLLLEAFSPELTLDYSSAAFLFADLMPELEARRTAFVSYLRPVGAQTMVERSVSGRNVHRRLIEMLRSIPRAEERMTAAASRGFRHMMRERQRREKLSQCYANLHSMLASGSKFDKNSIVKSATKRLQELKGVKEALQKRYEELKAEVLGSDPTEGEKVNVRAANLSSPVDSMIGVLRCLQSMEATAKAIRARLSSSELSAVMRIDTEMAAADVERAIEGAAMEAEKRLGCQITGINAWSQQRDDMDNML</sequence>
<keyword evidence="4" id="KW-0175">Coiled coil</keyword>
<evidence type="ECO:0000313" key="7">
    <source>
        <dbReference type="Proteomes" id="UP001222027"/>
    </source>
</evidence>
<feature type="coiled-coil region" evidence="4">
    <location>
        <begin position="123"/>
        <end position="150"/>
    </location>
</feature>
<dbReference type="InterPro" id="IPR036638">
    <property type="entry name" value="HLH_DNA-bd_sf"/>
</dbReference>
<accession>A0AAV8R0U0</accession>
<dbReference type="PROSITE" id="PS50888">
    <property type="entry name" value="BHLH"/>
    <property type="match status" value="1"/>
</dbReference>
<evidence type="ECO:0000256" key="1">
    <source>
        <dbReference type="ARBA" id="ARBA00005510"/>
    </source>
</evidence>
<dbReference type="Proteomes" id="UP001222027">
    <property type="component" value="Unassembled WGS sequence"/>
</dbReference>
<keyword evidence="2" id="KW-0805">Transcription regulation</keyword>
<organism evidence="6 7">
    <name type="scientific">Ensete ventricosum</name>
    <name type="common">Abyssinian banana</name>
    <name type="synonym">Musa ensete</name>
    <dbReference type="NCBI Taxonomy" id="4639"/>
    <lineage>
        <taxon>Eukaryota</taxon>
        <taxon>Viridiplantae</taxon>
        <taxon>Streptophyta</taxon>
        <taxon>Embryophyta</taxon>
        <taxon>Tracheophyta</taxon>
        <taxon>Spermatophyta</taxon>
        <taxon>Magnoliopsida</taxon>
        <taxon>Liliopsida</taxon>
        <taxon>Zingiberales</taxon>
        <taxon>Musaceae</taxon>
        <taxon>Ensete</taxon>
    </lineage>
</organism>